<feature type="region of interest" description="Disordered" evidence="1">
    <location>
        <begin position="21"/>
        <end position="64"/>
    </location>
</feature>
<evidence type="ECO:0000256" key="1">
    <source>
        <dbReference type="SAM" id="MobiDB-lite"/>
    </source>
</evidence>
<dbReference type="AlphaFoldDB" id="A0A5B8UJ78"/>
<dbReference type="EMBL" id="CP042433">
    <property type="protein sequence ID" value="QEC56456.1"/>
    <property type="molecule type" value="Genomic_DNA"/>
</dbReference>
<keyword evidence="3" id="KW-1185">Reference proteome</keyword>
<dbReference type="Proteomes" id="UP000321204">
    <property type="component" value="Chromosome"/>
</dbReference>
<reference evidence="2 3" key="1">
    <citation type="journal article" date="2015" name="Int. J. Syst. Evol. Microbiol.">
        <title>Flavisolibacter ginsenosidimutans sp. nov., with ginsenoside-converting activity isolated from soil used for cultivating ginseng.</title>
        <authorList>
            <person name="Zhao Y."/>
            <person name="Liu Q."/>
            <person name="Kang M.S."/>
            <person name="Jin F."/>
            <person name="Yu H."/>
            <person name="Im W.T."/>
        </authorList>
    </citation>
    <scope>NUCLEOTIDE SEQUENCE [LARGE SCALE GENOMIC DNA]</scope>
    <source>
        <strain evidence="2 3">Gsoil 636</strain>
    </source>
</reference>
<feature type="compositionally biased region" description="Polar residues" evidence="1">
    <location>
        <begin position="53"/>
        <end position="64"/>
    </location>
</feature>
<name>A0A5B8UJ78_9BACT</name>
<gene>
    <name evidence="2" type="ORF">FSB75_11315</name>
</gene>
<protein>
    <submittedName>
        <fullName evidence="2">Uncharacterized protein</fullName>
    </submittedName>
</protein>
<organism evidence="2 3">
    <name type="scientific">Flavisolibacter ginsenosidimutans</name>
    <dbReference type="NCBI Taxonomy" id="661481"/>
    <lineage>
        <taxon>Bacteria</taxon>
        <taxon>Pseudomonadati</taxon>
        <taxon>Bacteroidota</taxon>
        <taxon>Chitinophagia</taxon>
        <taxon>Chitinophagales</taxon>
        <taxon>Chitinophagaceae</taxon>
        <taxon>Flavisolibacter</taxon>
    </lineage>
</organism>
<accession>A0A5B8UJ78</accession>
<sequence length="64" mass="7295">MIGYLHNFLTYFDAVLHPAEGKDELRKSKRRASKPSYARQASPDSLNIRAGVRTQNQVRRNPAP</sequence>
<dbReference type="KEGG" id="fgg:FSB75_11315"/>
<evidence type="ECO:0000313" key="2">
    <source>
        <dbReference type="EMBL" id="QEC56456.1"/>
    </source>
</evidence>
<proteinExistence type="predicted"/>
<dbReference type="RefSeq" id="WP_146787197.1">
    <property type="nucleotide sequence ID" value="NZ_BAABIO010000001.1"/>
</dbReference>
<evidence type="ECO:0000313" key="3">
    <source>
        <dbReference type="Proteomes" id="UP000321204"/>
    </source>
</evidence>